<accession>A0A645HT52</accession>
<comment type="caution">
    <text evidence="1">The sequence shown here is derived from an EMBL/GenBank/DDBJ whole genome shotgun (WGS) entry which is preliminary data.</text>
</comment>
<name>A0A645HT52_9ZZZZ</name>
<organism evidence="1">
    <name type="scientific">bioreactor metagenome</name>
    <dbReference type="NCBI Taxonomy" id="1076179"/>
    <lineage>
        <taxon>unclassified sequences</taxon>
        <taxon>metagenomes</taxon>
        <taxon>ecological metagenomes</taxon>
    </lineage>
</organism>
<protein>
    <submittedName>
        <fullName evidence="1">Uncharacterized protein</fullName>
    </submittedName>
</protein>
<sequence>MPSAGAVFTALGGDADEVGEVRPFLDQIRRQGEQVDETLVPDAQLQVLVEDADALRQAGNHRLQVGEAQP</sequence>
<dbReference type="EMBL" id="VSSQ01099815">
    <property type="protein sequence ID" value="MPN42228.1"/>
    <property type="molecule type" value="Genomic_DNA"/>
</dbReference>
<reference evidence="1" key="1">
    <citation type="submission" date="2019-08" db="EMBL/GenBank/DDBJ databases">
        <authorList>
            <person name="Kucharzyk K."/>
            <person name="Murdoch R.W."/>
            <person name="Higgins S."/>
            <person name="Loffler F."/>
        </authorList>
    </citation>
    <scope>NUCLEOTIDE SEQUENCE</scope>
</reference>
<evidence type="ECO:0000313" key="1">
    <source>
        <dbReference type="EMBL" id="MPN42228.1"/>
    </source>
</evidence>
<gene>
    <name evidence="1" type="ORF">SDC9_189784</name>
</gene>
<dbReference type="AlphaFoldDB" id="A0A645HT52"/>
<proteinExistence type="predicted"/>